<dbReference type="RefSeq" id="WP_189958958.1">
    <property type="nucleotide sequence ID" value="NZ_BMVG01000051.1"/>
</dbReference>
<organism evidence="4 5">
    <name type="scientific">Streptomyces alanosinicus</name>
    <dbReference type="NCBI Taxonomy" id="68171"/>
    <lineage>
        <taxon>Bacteria</taxon>
        <taxon>Bacillati</taxon>
        <taxon>Actinomycetota</taxon>
        <taxon>Actinomycetes</taxon>
        <taxon>Kitasatosporales</taxon>
        <taxon>Streptomycetaceae</taxon>
        <taxon>Streptomyces</taxon>
    </lineage>
</organism>
<dbReference type="InterPro" id="IPR036388">
    <property type="entry name" value="WH-like_DNA-bd_sf"/>
</dbReference>
<reference evidence="4" key="2">
    <citation type="submission" date="2020-09" db="EMBL/GenBank/DDBJ databases">
        <authorList>
            <person name="Sun Q."/>
            <person name="Ohkuma M."/>
        </authorList>
    </citation>
    <scope>NUCLEOTIDE SEQUENCE</scope>
    <source>
        <strain evidence="4">JCM 4714</strain>
    </source>
</reference>
<dbReference type="EMBL" id="BMVG01000051">
    <property type="protein sequence ID" value="GHE14576.1"/>
    <property type="molecule type" value="Genomic_DNA"/>
</dbReference>
<evidence type="ECO:0000256" key="1">
    <source>
        <dbReference type="SAM" id="MobiDB-lite"/>
    </source>
</evidence>
<evidence type="ECO:0000259" key="2">
    <source>
        <dbReference type="Pfam" id="PF12802"/>
    </source>
</evidence>
<dbReference type="GO" id="GO:0004803">
    <property type="term" value="F:transposase activity"/>
    <property type="evidence" value="ECO:0007669"/>
    <property type="project" value="TreeGrafter"/>
</dbReference>
<dbReference type="PANTHER" id="PTHR10948:SF23">
    <property type="entry name" value="TRANSPOSASE INSI FOR INSERTION SEQUENCE ELEMENT IS30A-RELATED"/>
    <property type="match status" value="1"/>
</dbReference>
<dbReference type="Proteomes" id="UP000655443">
    <property type="component" value="Unassembled WGS sequence"/>
</dbReference>
<comment type="caution">
    <text evidence="4">The sequence shown here is derived from an EMBL/GenBank/DDBJ whole genome shotgun (WGS) entry which is preliminary data.</text>
</comment>
<proteinExistence type="predicted"/>
<dbReference type="Gene3D" id="1.10.10.10">
    <property type="entry name" value="Winged helix-like DNA-binding domain superfamily/Winged helix DNA-binding domain"/>
    <property type="match status" value="1"/>
</dbReference>
<evidence type="ECO:0000313" key="5">
    <source>
        <dbReference type="Proteomes" id="UP000655443"/>
    </source>
</evidence>
<keyword evidence="5" id="KW-1185">Reference proteome</keyword>
<sequence>MPGGRLTQQDRRQIATGLAEDLSYTEIAKRLERPTSTITREVMRNGGPANYRAERAHHATERRARRSRQAPPPTAPAPAADSFGRDLATVQEFAERFTELLVATGIPRMMAGVLACLYTCDTGSLTTAELVQRLRVSPASVSKAVGYLEGQELIRRERDTRQRRDRYVIDDDVWFRAMLASARLNAVLADAADEGAELLGTDTPAGTRLADMGQFLGHVGQDLVHAAEHWREVFAAQRTARQ</sequence>
<evidence type="ECO:0000259" key="3">
    <source>
        <dbReference type="Pfam" id="PF13936"/>
    </source>
</evidence>
<dbReference type="InterPro" id="IPR036390">
    <property type="entry name" value="WH_DNA-bd_sf"/>
</dbReference>
<dbReference type="GO" id="GO:0032196">
    <property type="term" value="P:transposition"/>
    <property type="evidence" value="ECO:0007669"/>
    <property type="project" value="TreeGrafter"/>
</dbReference>
<dbReference type="InterPro" id="IPR000835">
    <property type="entry name" value="HTH_MarR-typ"/>
</dbReference>
<feature type="domain" description="Transposase IS30-like HTH" evidence="3">
    <location>
        <begin position="5"/>
        <end position="45"/>
    </location>
</feature>
<reference evidence="4" key="1">
    <citation type="journal article" date="2014" name="Int. J. Syst. Evol. Microbiol.">
        <title>Complete genome sequence of Corynebacterium casei LMG S-19264T (=DSM 44701T), isolated from a smear-ripened cheese.</title>
        <authorList>
            <consortium name="US DOE Joint Genome Institute (JGI-PGF)"/>
            <person name="Walter F."/>
            <person name="Albersmeier A."/>
            <person name="Kalinowski J."/>
            <person name="Ruckert C."/>
        </authorList>
    </citation>
    <scope>NUCLEOTIDE SEQUENCE</scope>
    <source>
        <strain evidence="4">JCM 4714</strain>
    </source>
</reference>
<dbReference type="PANTHER" id="PTHR10948">
    <property type="entry name" value="TRANSPOSASE"/>
    <property type="match status" value="1"/>
</dbReference>
<dbReference type="GO" id="GO:0003700">
    <property type="term" value="F:DNA-binding transcription factor activity"/>
    <property type="evidence" value="ECO:0007669"/>
    <property type="project" value="InterPro"/>
</dbReference>
<dbReference type="SUPFAM" id="SSF46785">
    <property type="entry name" value="Winged helix' DNA-binding domain"/>
    <property type="match status" value="1"/>
</dbReference>
<dbReference type="AlphaFoldDB" id="A0A918YRX4"/>
<dbReference type="Pfam" id="PF13936">
    <property type="entry name" value="HTH_38"/>
    <property type="match status" value="1"/>
</dbReference>
<protein>
    <submittedName>
        <fullName evidence="4">MarR family transcriptional regulator</fullName>
    </submittedName>
</protein>
<name>A0A918YRX4_9ACTN</name>
<dbReference type="InterPro" id="IPR025246">
    <property type="entry name" value="IS30-like_HTH"/>
</dbReference>
<dbReference type="InterPro" id="IPR051917">
    <property type="entry name" value="Transposase-Integrase"/>
</dbReference>
<evidence type="ECO:0000313" key="4">
    <source>
        <dbReference type="EMBL" id="GHE14576.1"/>
    </source>
</evidence>
<feature type="compositionally biased region" description="Basic and acidic residues" evidence="1">
    <location>
        <begin position="52"/>
        <end position="62"/>
    </location>
</feature>
<accession>A0A918YRX4</accession>
<gene>
    <name evidence="4" type="ORF">GCM10010339_85720</name>
</gene>
<dbReference type="GO" id="GO:0005829">
    <property type="term" value="C:cytosol"/>
    <property type="evidence" value="ECO:0007669"/>
    <property type="project" value="TreeGrafter"/>
</dbReference>
<feature type="domain" description="HTH marR-type" evidence="2">
    <location>
        <begin position="105"/>
        <end position="164"/>
    </location>
</feature>
<feature type="region of interest" description="Disordered" evidence="1">
    <location>
        <begin position="35"/>
        <end position="83"/>
    </location>
</feature>
<dbReference type="Pfam" id="PF12802">
    <property type="entry name" value="MarR_2"/>
    <property type="match status" value="1"/>
</dbReference>